<sequence>MFEYLNSPSTVAPVSFATCGGFAKSRSGDKTFAQQYAGTTDELREIVDEVRRYMVEQGDDVSENELKLYLAIKKVCNIVCVEVNRTRVILHIHLDPDTVKLGDIVIDAREKGHWGTGDLECSIRIMDELDSVKPLLDRAYLEN</sequence>
<evidence type="ECO:0000313" key="1">
    <source>
        <dbReference type="EMBL" id="VYU37639.1"/>
    </source>
</evidence>
<dbReference type="EMBL" id="CACRTT010000023">
    <property type="protein sequence ID" value="VYU37639.1"/>
    <property type="molecule type" value="Genomic_DNA"/>
</dbReference>
<reference evidence="1" key="1">
    <citation type="submission" date="2019-11" db="EMBL/GenBank/DDBJ databases">
        <authorList>
            <person name="Feng L."/>
        </authorList>
    </citation>
    <scope>NUCLEOTIDE SEQUENCE</scope>
    <source>
        <strain evidence="1">ElentaLFYP107</strain>
    </source>
</reference>
<name>A0A6N3EDJ0_EGGLN</name>
<gene>
    <name evidence="1" type="ORF">ELLFYP107_00326</name>
</gene>
<dbReference type="AlphaFoldDB" id="A0A6N3EDJ0"/>
<dbReference type="RefSeq" id="WP_232453139.1">
    <property type="nucleotide sequence ID" value="NZ_CACRTT010000023.1"/>
</dbReference>
<accession>A0A6N3EDJ0</accession>
<organism evidence="1">
    <name type="scientific">Eggerthella lenta</name>
    <name type="common">Eubacterium lentum</name>
    <dbReference type="NCBI Taxonomy" id="84112"/>
    <lineage>
        <taxon>Bacteria</taxon>
        <taxon>Bacillati</taxon>
        <taxon>Actinomycetota</taxon>
        <taxon>Coriobacteriia</taxon>
        <taxon>Eggerthellales</taxon>
        <taxon>Eggerthellaceae</taxon>
        <taxon>Eggerthella</taxon>
    </lineage>
</organism>
<protein>
    <submittedName>
        <fullName evidence="1">Uncharacterized protein</fullName>
    </submittedName>
</protein>
<proteinExistence type="predicted"/>